<dbReference type="InterPro" id="IPR027417">
    <property type="entry name" value="P-loop_NTPase"/>
</dbReference>
<feature type="domain" description="ABC transporter" evidence="9">
    <location>
        <begin position="947"/>
        <end position="1176"/>
    </location>
</feature>
<evidence type="ECO:0000256" key="5">
    <source>
        <dbReference type="ARBA" id="ARBA00022989"/>
    </source>
</evidence>
<dbReference type="PROSITE" id="PS50893">
    <property type="entry name" value="ABC_TRANSPORTER_2"/>
    <property type="match status" value="2"/>
</dbReference>
<keyword evidence="6 8" id="KW-0472">Membrane</keyword>
<evidence type="ECO:0000259" key="10">
    <source>
        <dbReference type="PROSITE" id="PS50929"/>
    </source>
</evidence>
<dbReference type="PANTHER" id="PTHR24221">
    <property type="entry name" value="ATP-BINDING CASSETTE SUB-FAMILY B"/>
    <property type="match status" value="1"/>
</dbReference>
<evidence type="ECO:0000256" key="7">
    <source>
        <dbReference type="SAM" id="MobiDB-lite"/>
    </source>
</evidence>
<feature type="region of interest" description="Disordered" evidence="7">
    <location>
        <begin position="1185"/>
        <end position="1207"/>
    </location>
</feature>
<keyword evidence="5 8" id="KW-1133">Transmembrane helix</keyword>
<evidence type="ECO:0000313" key="11">
    <source>
        <dbReference type="EMBL" id="MBD8021721.1"/>
    </source>
</evidence>
<evidence type="ECO:0000256" key="3">
    <source>
        <dbReference type="ARBA" id="ARBA00022741"/>
    </source>
</evidence>
<feature type="transmembrane region" description="Helical" evidence="8">
    <location>
        <begin position="657"/>
        <end position="675"/>
    </location>
</feature>
<dbReference type="InterPro" id="IPR039421">
    <property type="entry name" value="Type_1_exporter"/>
</dbReference>
<dbReference type="PANTHER" id="PTHR24221:SF654">
    <property type="entry name" value="ATP-BINDING CASSETTE SUB-FAMILY B MEMBER 6"/>
    <property type="match status" value="1"/>
</dbReference>
<comment type="subcellular location">
    <subcellularLocation>
        <location evidence="1">Cell membrane</location>
        <topology evidence="1">Multi-pass membrane protein</topology>
    </subcellularLocation>
</comment>
<sequence>MLLDPRALRFIGTAPGWWVAAALLRTLAALAGFAAAGALGFAVIALPAGWSTALTAAFAFTGVRLLASTAAGRCLSRFSAAMTTALRQGLMDQLIDLGEVHARTRRTGAAVTTVVDATAKLSAYTAEYLTQLAAVLLSVPAGLIALMLLGLPGLAAAVCVLAGIALTFAAQQIWRAVTNRAGQAVWQAQERYIADVSEALEKMSTIIDTGGTRVIVERLGARAEALRQTAQHDLRVSLGSWTLTTVATALAGVGAIAALWLTGPASQLLLPAAFIVLEISRPLAELRTRWHEGFFGLIAARSVHALSEQRPCAGDDAAVPGHRLADVPQLRFRNLTFSYPDQPDPVLSSVSCDIPAGCTTAVIGASGSGKSTLLSLLRRTDDRYTGEIVCSTDAARDVELRSIPLSSCARAIAEVEQSPVLFDDTLRANIDPESRFTDAQITQMCTELGLGPLLAERGLDTPVGTGGSLLSGGQRARVSTARALLLDHPLLLLDEATSGLDGESEARLLEQIRLRRRGRTTIVVAHRPATIAAADHVIVLSAGQVIESGSVPELMVAGGFVHRVLSPPLLPSADQPDTPLPGAPVSTDPLLPERDMRSIGRGLCGLLRALRGHGRAFAGAAGAGVLAQIAEVVAVAAVLTVFTVSGSAAAGSRAGDVLLWIAAAGVVTAAIAHWLENYWSHLLSFDVSADLRNRLLRALCHLLPHGLGRRSPHALSSVLLRDAEKLEVFYAHTSIYLLTGIGVPLLGVAAISVLSPGFAVLLAACLAAGGLIPLVIRRRAAVLNAAVAEARARLADTIAEVLGTIRQILAFDRREQTRRQIAACSRDQAAAALRIGRLRGLEDAAVSAWVALVPLSAAAGLALFPELAAKPALGLPASAWQLSLIALAWALTGPVEHLIRVTRHSSETNSAVEQIDAVLTAEPLAAEPRSAGCMDADGADVRRAAAMHLDDISVRWPQADTCALRDVTATVPAQGITAVVGSSGAGKSTLVSALAGHLPLAGGRLITSAGCGPRAGGVITVAQNAALFHDTIRANLTLSRVRNPSDEQLMAALRAAAIEEIADHPEGLDRMLLGGGQTLSGGQRQRLALARALLAAPRTLILDEAVSQLDVDGEARLHAALRGLSERIPVLFVAHRLSSVLLADHILVFDAGRLAGAGTHAELLCGCPAYSSLVTPQLSAITQLPGDARPAPAGVGRRFSSNHPTNP</sequence>
<dbReference type="Gene3D" id="1.20.1560.10">
    <property type="entry name" value="ABC transporter type 1, transmembrane domain"/>
    <property type="match status" value="2"/>
</dbReference>
<keyword evidence="2 8" id="KW-0812">Transmembrane</keyword>
<dbReference type="InterPro" id="IPR003593">
    <property type="entry name" value="AAA+_ATPase"/>
</dbReference>
<feature type="transmembrane region" description="Helical" evidence="8">
    <location>
        <begin position="729"/>
        <end position="751"/>
    </location>
</feature>
<dbReference type="PROSITE" id="PS00211">
    <property type="entry name" value="ABC_TRANSPORTER_1"/>
    <property type="match status" value="1"/>
</dbReference>
<dbReference type="Pfam" id="PF00664">
    <property type="entry name" value="ABC_membrane"/>
    <property type="match status" value="2"/>
</dbReference>
<feature type="transmembrane region" description="Helical" evidence="8">
    <location>
        <begin position="241"/>
        <end position="262"/>
    </location>
</feature>
<dbReference type="InterPro" id="IPR011527">
    <property type="entry name" value="ABC1_TM_dom"/>
</dbReference>
<feature type="transmembrane region" description="Helical" evidence="8">
    <location>
        <begin position="16"/>
        <end position="42"/>
    </location>
</feature>
<evidence type="ECO:0000256" key="2">
    <source>
        <dbReference type="ARBA" id="ARBA00022692"/>
    </source>
</evidence>
<comment type="caution">
    <text evidence="11">The sequence shown here is derived from an EMBL/GenBank/DDBJ whole genome shotgun (WGS) entry which is preliminary data.</text>
</comment>
<reference evidence="11 12" key="1">
    <citation type="submission" date="2020-08" db="EMBL/GenBank/DDBJ databases">
        <title>A Genomic Blueprint of the Chicken Gut Microbiome.</title>
        <authorList>
            <person name="Gilroy R."/>
            <person name="Ravi A."/>
            <person name="Getino M."/>
            <person name="Pursley I."/>
            <person name="Horton D.L."/>
            <person name="Alikhan N.-F."/>
            <person name="Baker D."/>
            <person name="Gharbi K."/>
            <person name="Hall N."/>
            <person name="Watson M."/>
            <person name="Adriaenssens E.M."/>
            <person name="Foster-Nyarko E."/>
            <person name="Jarju S."/>
            <person name="Secka A."/>
            <person name="Antonio M."/>
            <person name="Oren A."/>
            <person name="Chaudhuri R."/>
            <person name="La Ragione R.M."/>
            <person name="Hildebrand F."/>
            <person name="Pallen M.J."/>
        </authorList>
    </citation>
    <scope>NUCLEOTIDE SEQUENCE [LARGE SCALE GENOMIC DNA]</scope>
    <source>
        <strain evidence="11 12">Re57</strain>
    </source>
</reference>
<dbReference type="InterPro" id="IPR036640">
    <property type="entry name" value="ABC1_TM_sf"/>
</dbReference>
<dbReference type="SMART" id="SM00382">
    <property type="entry name" value="AAA"/>
    <property type="match status" value="2"/>
</dbReference>
<protein>
    <submittedName>
        <fullName evidence="11">ABC transporter ATP-binding protein</fullName>
    </submittedName>
</protein>
<name>A0ABR8WX95_9MICO</name>
<feature type="domain" description="ABC transmembrane type-1" evidence="10">
    <location>
        <begin position="19"/>
        <end position="266"/>
    </location>
</feature>
<keyword evidence="3" id="KW-0547">Nucleotide-binding</keyword>
<dbReference type="RefSeq" id="WP_191727253.1">
    <property type="nucleotide sequence ID" value="NZ_JACSPY010000018.1"/>
</dbReference>
<dbReference type="SUPFAM" id="SSF52540">
    <property type="entry name" value="P-loop containing nucleoside triphosphate hydrolases"/>
    <property type="match status" value="2"/>
</dbReference>
<keyword evidence="12" id="KW-1185">Reference proteome</keyword>
<dbReference type="Gene3D" id="3.40.50.300">
    <property type="entry name" value="P-loop containing nucleotide triphosphate hydrolases"/>
    <property type="match status" value="2"/>
</dbReference>
<evidence type="ECO:0000256" key="4">
    <source>
        <dbReference type="ARBA" id="ARBA00022840"/>
    </source>
</evidence>
<keyword evidence="4 11" id="KW-0067">ATP-binding</keyword>
<accession>A0ABR8WX95</accession>
<proteinExistence type="predicted"/>
<dbReference type="InterPro" id="IPR017871">
    <property type="entry name" value="ABC_transporter-like_CS"/>
</dbReference>
<evidence type="ECO:0000256" key="1">
    <source>
        <dbReference type="ARBA" id="ARBA00004651"/>
    </source>
</evidence>
<organism evidence="11 12">
    <name type="scientific">Brevibacterium gallinarum</name>
    <dbReference type="NCBI Taxonomy" id="2762220"/>
    <lineage>
        <taxon>Bacteria</taxon>
        <taxon>Bacillati</taxon>
        <taxon>Actinomycetota</taxon>
        <taxon>Actinomycetes</taxon>
        <taxon>Micrococcales</taxon>
        <taxon>Brevibacteriaceae</taxon>
        <taxon>Brevibacterium</taxon>
    </lineage>
</organism>
<feature type="transmembrane region" description="Helical" evidence="8">
    <location>
        <begin position="616"/>
        <end position="645"/>
    </location>
</feature>
<evidence type="ECO:0000313" key="12">
    <source>
        <dbReference type="Proteomes" id="UP000651517"/>
    </source>
</evidence>
<feature type="transmembrane region" description="Helical" evidence="8">
    <location>
        <begin position="757"/>
        <end position="776"/>
    </location>
</feature>
<feature type="transmembrane region" description="Helical" evidence="8">
    <location>
        <begin position="128"/>
        <end position="148"/>
    </location>
</feature>
<dbReference type="GO" id="GO:0005524">
    <property type="term" value="F:ATP binding"/>
    <property type="evidence" value="ECO:0007669"/>
    <property type="project" value="UniProtKB-KW"/>
</dbReference>
<evidence type="ECO:0000259" key="9">
    <source>
        <dbReference type="PROSITE" id="PS50893"/>
    </source>
</evidence>
<evidence type="ECO:0000256" key="8">
    <source>
        <dbReference type="SAM" id="Phobius"/>
    </source>
</evidence>
<dbReference type="PROSITE" id="PS50929">
    <property type="entry name" value="ABC_TM1F"/>
    <property type="match status" value="2"/>
</dbReference>
<dbReference type="CDD" id="cd03228">
    <property type="entry name" value="ABCC_MRP_Like"/>
    <property type="match status" value="1"/>
</dbReference>
<feature type="transmembrane region" description="Helical" evidence="8">
    <location>
        <begin position="154"/>
        <end position="174"/>
    </location>
</feature>
<dbReference type="EMBL" id="JACSPY010000018">
    <property type="protein sequence ID" value="MBD8021721.1"/>
    <property type="molecule type" value="Genomic_DNA"/>
</dbReference>
<feature type="transmembrane region" description="Helical" evidence="8">
    <location>
        <begin position="48"/>
        <end position="67"/>
    </location>
</feature>
<dbReference type="InterPro" id="IPR003439">
    <property type="entry name" value="ABC_transporter-like_ATP-bd"/>
</dbReference>
<evidence type="ECO:0000256" key="6">
    <source>
        <dbReference type="ARBA" id="ARBA00023136"/>
    </source>
</evidence>
<dbReference type="Proteomes" id="UP000651517">
    <property type="component" value="Unassembled WGS sequence"/>
</dbReference>
<dbReference type="Pfam" id="PF00005">
    <property type="entry name" value="ABC_tran"/>
    <property type="match status" value="2"/>
</dbReference>
<gene>
    <name evidence="11" type="ORF">H9634_13120</name>
</gene>
<feature type="domain" description="ABC transmembrane type-1" evidence="10">
    <location>
        <begin position="618"/>
        <end position="859"/>
    </location>
</feature>
<feature type="domain" description="ABC transporter" evidence="9">
    <location>
        <begin position="330"/>
        <end position="567"/>
    </location>
</feature>
<dbReference type="SUPFAM" id="SSF90123">
    <property type="entry name" value="ABC transporter transmembrane region"/>
    <property type="match status" value="2"/>
</dbReference>